<reference evidence="2 3" key="1">
    <citation type="submission" date="2019-03" db="EMBL/GenBank/DDBJ databases">
        <title>Genomic Encyclopedia of Type Strains, Phase IV (KMG-IV): sequencing the most valuable type-strain genomes for metagenomic binning, comparative biology and taxonomic classification.</title>
        <authorList>
            <person name="Goeker M."/>
        </authorList>
    </citation>
    <scope>NUCLEOTIDE SEQUENCE [LARGE SCALE GENOMIC DNA]</scope>
    <source>
        <strain evidence="2 3">DSM 13328</strain>
    </source>
</reference>
<dbReference type="EMBL" id="SNYS01000010">
    <property type="protein sequence ID" value="TDQ67810.1"/>
    <property type="molecule type" value="Genomic_DNA"/>
</dbReference>
<proteinExistence type="predicted"/>
<keyword evidence="1" id="KW-0472">Membrane</keyword>
<feature type="transmembrane region" description="Helical" evidence="1">
    <location>
        <begin position="20"/>
        <end position="39"/>
    </location>
</feature>
<keyword evidence="3" id="KW-1185">Reference proteome</keyword>
<accession>A0A484F2E1</accession>
<feature type="transmembrane region" description="Helical" evidence="1">
    <location>
        <begin position="51"/>
        <end position="73"/>
    </location>
</feature>
<comment type="caution">
    <text evidence="2">The sequence shown here is derived from an EMBL/GenBank/DDBJ whole genome shotgun (WGS) entry which is preliminary data.</text>
</comment>
<evidence type="ECO:0000256" key="1">
    <source>
        <dbReference type="SAM" id="Phobius"/>
    </source>
</evidence>
<protein>
    <submittedName>
        <fullName evidence="2">Uncharacterized protein</fullName>
    </submittedName>
</protein>
<name>A0A484F2E1_9EURY</name>
<dbReference type="AlphaFoldDB" id="A0A484F2E1"/>
<gene>
    <name evidence="2" type="ORF">C7391_1363</name>
</gene>
<evidence type="ECO:0000313" key="3">
    <source>
        <dbReference type="Proteomes" id="UP000294855"/>
    </source>
</evidence>
<keyword evidence="1" id="KW-1133">Transmembrane helix</keyword>
<organism evidence="2 3">
    <name type="scientific">Methanimicrococcus blatticola</name>
    <dbReference type="NCBI Taxonomy" id="91560"/>
    <lineage>
        <taxon>Archaea</taxon>
        <taxon>Methanobacteriati</taxon>
        <taxon>Methanobacteriota</taxon>
        <taxon>Stenosarchaea group</taxon>
        <taxon>Methanomicrobia</taxon>
        <taxon>Methanosarcinales</taxon>
        <taxon>Methanosarcinaceae</taxon>
        <taxon>Methanimicrococcus</taxon>
    </lineage>
</organism>
<feature type="transmembrane region" description="Helical" evidence="1">
    <location>
        <begin position="79"/>
        <end position="98"/>
    </location>
</feature>
<keyword evidence="1" id="KW-0812">Transmembrane</keyword>
<sequence length="104" mass="12030">MIVCAHFFYYDIYLDMRLPLSLFLIGGWGGLLLLYAILAPKMSRTSDYSKIISVVGILIAFCSLILYVSYFLGVWENKWFSSIVSFIVLGYALFLSWYKNGWWG</sequence>
<evidence type="ECO:0000313" key="2">
    <source>
        <dbReference type="EMBL" id="TDQ67810.1"/>
    </source>
</evidence>
<dbReference type="RefSeq" id="WP_133517814.1">
    <property type="nucleotide sequence ID" value="NZ_JAHDUW010000001.1"/>
</dbReference>
<dbReference type="Proteomes" id="UP000294855">
    <property type="component" value="Unassembled WGS sequence"/>
</dbReference>